<dbReference type="OrthoDB" id="425534at2759"/>
<name>A0A9P7FPP3_9AGAR</name>
<proteinExistence type="predicted"/>
<dbReference type="Proteomes" id="UP000717328">
    <property type="component" value="Unassembled WGS sequence"/>
</dbReference>
<gene>
    <name evidence="1" type="ORF">H0H81_001674</name>
</gene>
<keyword evidence="2" id="KW-1185">Reference proteome</keyword>
<accession>A0A9P7FPP3</accession>
<sequence length="260" mass="27740">MNAFYTHCHAAGPADCAFYAPTPELIAANLTALYASVSARPLPVRTATSYGLVDYNRLRMSVFTSLYQPWKQWPVLANALADLARGDGAALYAMLETPLFECECGGGEDLSAVRDAGTAIACNDGDVVPDSFEELEKYFKDTTCKSEWAELWGGIRTSCVAKKTAKGFPGAVVLTQDSPGKYIGEYFRKGTLPPAGTVCSVSGSPFPRHDAAADPTDTQAFFGSGGDQADESVVLSTEDQLLLDAVKKLSTSYGLPLLHV</sequence>
<dbReference type="EMBL" id="JABCKI010006369">
    <property type="protein sequence ID" value="KAG5634521.1"/>
    <property type="molecule type" value="Genomic_DNA"/>
</dbReference>
<protein>
    <submittedName>
        <fullName evidence="1">Uncharacterized protein</fullName>
    </submittedName>
</protein>
<reference evidence="1" key="2">
    <citation type="submission" date="2021-10" db="EMBL/GenBank/DDBJ databases">
        <title>Phylogenomics reveals ancestral predisposition of the termite-cultivated fungus Termitomyces towards a domesticated lifestyle.</title>
        <authorList>
            <person name="Auxier B."/>
            <person name="Grum-Grzhimaylo A."/>
            <person name="Cardenas M.E."/>
            <person name="Lodge J.D."/>
            <person name="Laessoe T."/>
            <person name="Pedersen O."/>
            <person name="Smith M.E."/>
            <person name="Kuyper T.W."/>
            <person name="Franco-Molano E.A."/>
            <person name="Baroni T.J."/>
            <person name="Aanen D.K."/>
        </authorList>
    </citation>
    <scope>NUCLEOTIDE SEQUENCE</scope>
    <source>
        <strain evidence="1">D49</strain>
    </source>
</reference>
<comment type="caution">
    <text evidence="1">The sequence shown here is derived from an EMBL/GenBank/DDBJ whole genome shotgun (WGS) entry which is preliminary data.</text>
</comment>
<evidence type="ECO:0000313" key="1">
    <source>
        <dbReference type="EMBL" id="KAG5634521.1"/>
    </source>
</evidence>
<evidence type="ECO:0000313" key="2">
    <source>
        <dbReference type="Proteomes" id="UP000717328"/>
    </source>
</evidence>
<organism evidence="1 2">
    <name type="scientific">Sphagnurus paluster</name>
    <dbReference type="NCBI Taxonomy" id="117069"/>
    <lineage>
        <taxon>Eukaryota</taxon>
        <taxon>Fungi</taxon>
        <taxon>Dikarya</taxon>
        <taxon>Basidiomycota</taxon>
        <taxon>Agaricomycotina</taxon>
        <taxon>Agaricomycetes</taxon>
        <taxon>Agaricomycetidae</taxon>
        <taxon>Agaricales</taxon>
        <taxon>Tricholomatineae</taxon>
        <taxon>Lyophyllaceae</taxon>
        <taxon>Sphagnurus</taxon>
    </lineage>
</organism>
<dbReference type="AlphaFoldDB" id="A0A9P7FPP3"/>
<reference evidence="1" key="1">
    <citation type="submission" date="2021-02" db="EMBL/GenBank/DDBJ databases">
        <authorList>
            <person name="Nieuwenhuis M."/>
            <person name="Van De Peppel L.J.J."/>
        </authorList>
    </citation>
    <scope>NUCLEOTIDE SEQUENCE</scope>
    <source>
        <strain evidence="1">D49</strain>
    </source>
</reference>